<dbReference type="Proteomes" id="UP001295444">
    <property type="component" value="Chromosome 07"/>
</dbReference>
<evidence type="ECO:0000313" key="1">
    <source>
        <dbReference type="EMBL" id="CAH2308306.1"/>
    </source>
</evidence>
<name>A0AAD1SRS6_PELCU</name>
<keyword evidence="2" id="KW-1185">Reference proteome</keyword>
<accession>A0AAD1SRS6</accession>
<dbReference type="AlphaFoldDB" id="A0AAD1SRS6"/>
<sequence>MAAPFRLTLIKMAAPFRLTLIKMAAPFCLTLIKMAAPFCLTLIKMAAVQKGAARVARSLAEEIRAKKIIKLPQTAPSVVNLRELRGRLVKEDPDLVLINKPHGLPVHGKTGTGMGACFPVGGVVEVKYCP</sequence>
<dbReference type="EMBL" id="OW240918">
    <property type="protein sequence ID" value="CAH2308306.1"/>
    <property type="molecule type" value="Genomic_DNA"/>
</dbReference>
<organism evidence="1 2">
    <name type="scientific">Pelobates cultripes</name>
    <name type="common">Western spadefoot toad</name>
    <dbReference type="NCBI Taxonomy" id="61616"/>
    <lineage>
        <taxon>Eukaryota</taxon>
        <taxon>Metazoa</taxon>
        <taxon>Chordata</taxon>
        <taxon>Craniata</taxon>
        <taxon>Vertebrata</taxon>
        <taxon>Euteleostomi</taxon>
        <taxon>Amphibia</taxon>
        <taxon>Batrachia</taxon>
        <taxon>Anura</taxon>
        <taxon>Pelobatoidea</taxon>
        <taxon>Pelobatidae</taxon>
        <taxon>Pelobates</taxon>
    </lineage>
</organism>
<gene>
    <name evidence="1" type="ORF">PECUL_23A038189</name>
</gene>
<protein>
    <submittedName>
        <fullName evidence="1">RNA pseudouridylate synthase domain-containing 4</fullName>
    </submittedName>
</protein>
<reference evidence="1" key="1">
    <citation type="submission" date="2022-03" db="EMBL/GenBank/DDBJ databases">
        <authorList>
            <person name="Alioto T."/>
            <person name="Alioto T."/>
            <person name="Gomez Garrido J."/>
        </authorList>
    </citation>
    <scope>NUCLEOTIDE SEQUENCE</scope>
</reference>
<proteinExistence type="predicted"/>
<evidence type="ECO:0000313" key="2">
    <source>
        <dbReference type="Proteomes" id="UP001295444"/>
    </source>
</evidence>